<accession>A0A6M4MG91</accession>
<dbReference type="NCBIfam" id="TIGR02532">
    <property type="entry name" value="IV_pilin_GFxxxE"/>
    <property type="match status" value="1"/>
</dbReference>
<gene>
    <name evidence="1" type="ORF">CA267_015650</name>
</gene>
<dbReference type="EMBL" id="CP052766">
    <property type="protein sequence ID" value="QJR82082.1"/>
    <property type="molecule type" value="Genomic_DNA"/>
</dbReference>
<dbReference type="PROSITE" id="PS00409">
    <property type="entry name" value="PROKAR_NTER_METHYL"/>
    <property type="match status" value="1"/>
</dbReference>
<evidence type="ECO:0000313" key="2">
    <source>
        <dbReference type="Proteomes" id="UP000219285"/>
    </source>
</evidence>
<name>A0A6M4MG91_9ALTE</name>
<dbReference type="KEGG" id="apel:CA267_015650"/>
<dbReference type="AlphaFoldDB" id="A0A6M4MG91"/>
<evidence type="ECO:0000313" key="1">
    <source>
        <dbReference type="EMBL" id="QJR82082.1"/>
    </source>
</evidence>
<dbReference type="OrthoDB" id="5296662at2"/>
<dbReference type="InterPro" id="IPR012902">
    <property type="entry name" value="N_methyl_site"/>
</dbReference>
<dbReference type="Proteomes" id="UP000219285">
    <property type="component" value="Chromosome"/>
</dbReference>
<dbReference type="Pfam" id="PF07963">
    <property type="entry name" value="N_methyl"/>
    <property type="match status" value="1"/>
</dbReference>
<dbReference type="RefSeq" id="WP_075610271.1">
    <property type="nucleotide sequence ID" value="NZ_CP052766.1"/>
</dbReference>
<protein>
    <submittedName>
        <fullName evidence="1">Prepilin-type N-terminal cleavage/methylation domain-containing protein</fullName>
    </submittedName>
</protein>
<reference evidence="1 2" key="2">
    <citation type="submission" date="2020-04" db="EMBL/GenBank/DDBJ databases">
        <title>Complete genome sequence of Alteromonas pelagimontana 5.12T.</title>
        <authorList>
            <person name="Sinha R.K."/>
            <person name="Krishnan K.P."/>
            <person name="Kurian J.P."/>
        </authorList>
    </citation>
    <scope>NUCLEOTIDE SEQUENCE [LARGE SCALE GENOMIC DNA]</scope>
    <source>
        <strain evidence="1 2">5.12</strain>
    </source>
</reference>
<reference evidence="2" key="1">
    <citation type="submission" date="2014-12" db="EMBL/GenBank/DDBJ databases">
        <title>Complete genome sequence of a multi-drug resistant Klebsiella pneumoniae.</title>
        <authorList>
            <person name="Hua X."/>
            <person name="Chen Q."/>
            <person name="Li X."/>
            <person name="Feng Y."/>
            <person name="Ruan Z."/>
            <person name="Yu Y."/>
        </authorList>
    </citation>
    <scope>NUCLEOTIDE SEQUENCE [LARGE SCALE GENOMIC DNA]</scope>
    <source>
        <strain evidence="2">5.12</strain>
    </source>
</reference>
<dbReference type="PIRSF" id="PIRSF004525">
    <property type="entry name" value="Pilin_peptidase-dep_B_prd"/>
    <property type="match status" value="1"/>
</dbReference>
<sequence>MLRANKGFTLVELLITMAVGTAMVSATAIFAAHLSVTHQKMTLTLQLQDSLIRLATVLTRQLSHSGYDGNAMTYFHTPSSGSSEFADTLKLSHFPGEMNNSCVVFRYDHNRNGQFDAVSPNENFGFRLHEKAVEMRYNGNSCKQLGWHNLTDPNEVEVLSLHFALYSQPTQPHHRLLAVTIEAQLTRYPSITRTISATTSIVNG</sequence>
<organism evidence="1 2">
    <name type="scientific">Alteromonas pelagimontana</name>
    <dbReference type="NCBI Taxonomy" id="1858656"/>
    <lineage>
        <taxon>Bacteria</taxon>
        <taxon>Pseudomonadati</taxon>
        <taxon>Pseudomonadota</taxon>
        <taxon>Gammaproteobacteria</taxon>
        <taxon>Alteromonadales</taxon>
        <taxon>Alteromonadaceae</taxon>
        <taxon>Alteromonas/Salinimonas group</taxon>
        <taxon>Alteromonas</taxon>
    </lineage>
</organism>
<dbReference type="InterPro" id="IPR016419">
    <property type="entry name" value="Prepilin_Pept-dep_B_prd"/>
</dbReference>
<proteinExistence type="predicted"/>
<keyword evidence="2" id="KW-1185">Reference proteome</keyword>